<evidence type="ECO:0000256" key="2">
    <source>
        <dbReference type="PROSITE-ProRule" id="PRU00169"/>
    </source>
</evidence>
<dbReference type="InterPro" id="IPR001867">
    <property type="entry name" value="OmpR/PhoB-type_DNA-bd"/>
</dbReference>
<dbReference type="Pfam" id="PF00072">
    <property type="entry name" value="Response_reg"/>
    <property type="match status" value="1"/>
</dbReference>
<gene>
    <name evidence="6" type="ORF">SAMN05444167_2456</name>
</gene>
<proteinExistence type="predicted"/>
<organism evidence="6 7">
    <name type="scientific">Terriglobus roseus</name>
    <dbReference type="NCBI Taxonomy" id="392734"/>
    <lineage>
        <taxon>Bacteria</taxon>
        <taxon>Pseudomonadati</taxon>
        <taxon>Acidobacteriota</taxon>
        <taxon>Terriglobia</taxon>
        <taxon>Terriglobales</taxon>
        <taxon>Acidobacteriaceae</taxon>
        <taxon>Terriglobus</taxon>
    </lineage>
</organism>
<dbReference type="PANTHER" id="PTHR48111:SF50">
    <property type="entry name" value="KDP OPERON TRANSCRIPTIONAL REGULATORY PROTEIN KDPE"/>
    <property type="match status" value="1"/>
</dbReference>
<evidence type="ECO:0000259" key="5">
    <source>
        <dbReference type="PROSITE" id="PS51755"/>
    </source>
</evidence>
<dbReference type="GO" id="GO:0000976">
    <property type="term" value="F:transcription cis-regulatory region binding"/>
    <property type="evidence" value="ECO:0007669"/>
    <property type="project" value="TreeGrafter"/>
</dbReference>
<sequence>MNQGTILIVEDDTALRHSLSTMLRVLGFETFEAQSGELGLAELRNHKMELVLLDLNMPGMGGIAACKKIRAAYPRLPIIVLTVRDHVEDKVSALDAGADDYVTKPFLLPELAARIRAGIRRMRQSDEDPNQIIEVGDLKIDPLAHRLMRRGVEIHLTPKEFELLLALMKSTGNPIAHHRLLVEVWGAEFGDEREYLRTYISQLRRKIEDDPADPRYLLTENYFGYRFVVPTE</sequence>
<dbReference type="Gene3D" id="1.10.10.10">
    <property type="entry name" value="Winged helix-like DNA-binding domain superfamily/Winged helix DNA-binding domain"/>
    <property type="match status" value="1"/>
</dbReference>
<evidence type="ECO:0000256" key="3">
    <source>
        <dbReference type="PROSITE-ProRule" id="PRU01091"/>
    </source>
</evidence>
<dbReference type="Pfam" id="PF00486">
    <property type="entry name" value="Trans_reg_C"/>
    <property type="match status" value="1"/>
</dbReference>
<dbReference type="InterPro" id="IPR011006">
    <property type="entry name" value="CheY-like_superfamily"/>
</dbReference>
<keyword evidence="2" id="KW-0597">Phosphoprotein</keyword>
<dbReference type="PANTHER" id="PTHR48111">
    <property type="entry name" value="REGULATOR OF RPOS"/>
    <property type="match status" value="1"/>
</dbReference>
<dbReference type="SUPFAM" id="SSF52172">
    <property type="entry name" value="CheY-like"/>
    <property type="match status" value="1"/>
</dbReference>
<feature type="domain" description="Response regulatory" evidence="4">
    <location>
        <begin position="5"/>
        <end position="119"/>
    </location>
</feature>
<dbReference type="Gene3D" id="3.40.50.2300">
    <property type="match status" value="1"/>
</dbReference>
<dbReference type="RefSeq" id="WP_083345388.1">
    <property type="nucleotide sequence ID" value="NZ_LT629690.1"/>
</dbReference>
<dbReference type="GO" id="GO:0005829">
    <property type="term" value="C:cytosol"/>
    <property type="evidence" value="ECO:0007669"/>
    <property type="project" value="TreeGrafter"/>
</dbReference>
<dbReference type="InterPro" id="IPR036388">
    <property type="entry name" value="WH-like_DNA-bd_sf"/>
</dbReference>
<dbReference type="PROSITE" id="PS51755">
    <property type="entry name" value="OMPR_PHOB"/>
    <property type="match status" value="1"/>
</dbReference>
<dbReference type="OrthoDB" id="9790442at2"/>
<protein>
    <submittedName>
        <fullName evidence="6">Two-component system, OmpR family, KDP operon response regulator KdpE</fullName>
    </submittedName>
</protein>
<dbReference type="GO" id="GO:0000156">
    <property type="term" value="F:phosphorelay response regulator activity"/>
    <property type="evidence" value="ECO:0007669"/>
    <property type="project" value="TreeGrafter"/>
</dbReference>
<keyword evidence="7" id="KW-1185">Reference proteome</keyword>
<evidence type="ECO:0000259" key="4">
    <source>
        <dbReference type="PROSITE" id="PS50110"/>
    </source>
</evidence>
<accession>A0A1G7L6U7</accession>
<evidence type="ECO:0000256" key="1">
    <source>
        <dbReference type="ARBA" id="ARBA00023125"/>
    </source>
</evidence>
<feature type="domain" description="OmpR/PhoB-type" evidence="5">
    <location>
        <begin position="130"/>
        <end position="229"/>
    </location>
</feature>
<feature type="modified residue" description="4-aspartylphosphate" evidence="2">
    <location>
        <position position="54"/>
    </location>
</feature>
<dbReference type="PROSITE" id="PS50110">
    <property type="entry name" value="RESPONSE_REGULATORY"/>
    <property type="match status" value="1"/>
</dbReference>
<dbReference type="GO" id="GO:0032993">
    <property type="term" value="C:protein-DNA complex"/>
    <property type="evidence" value="ECO:0007669"/>
    <property type="project" value="TreeGrafter"/>
</dbReference>
<name>A0A1G7L6U7_9BACT</name>
<dbReference type="SMART" id="SM00862">
    <property type="entry name" value="Trans_reg_C"/>
    <property type="match status" value="1"/>
</dbReference>
<evidence type="ECO:0000313" key="7">
    <source>
        <dbReference type="Proteomes" id="UP000182427"/>
    </source>
</evidence>
<dbReference type="Gene3D" id="6.10.250.690">
    <property type="match status" value="1"/>
</dbReference>
<evidence type="ECO:0000313" key="6">
    <source>
        <dbReference type="EMBL" id="SDF45282.1"/>
    </source>
</evidence>
<feature type="DNA-binding region" description="OmpR/PhoB-type" evidence="3">
    <location>
        <begin position="130"/>
        <end position="229"/>
    </location>
</feature>
<dbReference type="InterPro" id="IPR001789">
    <property type="entry name" value="Sig_transdc_resp-reg_receiver"/>
</dbReference>
<dbReference type="GO" id="GO:0006355">
    <property type="term" value="P:regulation of DNA-templated transcription"/>
    <property type="evidence" value="ECO:0007669"/>
    <property type="project" value="InterPro"/>
</dbReference>
<keyword evidence="1 3" id="KW-0238">DNA-binding</keyword>
<dbReference type="AlphaFoldDB" id="A0A1G7L6U7"/>
<dbReference type="EMBL" id="LT629690">
    <property type="protein sequence ID" value="SDF45282.1"/>
    <property type="molecule type" value="Genomic_DNA"/>
</dbReference>
<dbReference type="Proteomes" id="UP000182427">
    <property type="component" value="Chromosome I"/>
</dbReference>
<dbReference type="InterPro" id="IPR039420">
    <property type="entry name" value="WalR-like"/>
</dbReference>
<dbReference type="CDD" id="cd00383">
    <property type="entry name" value="trans_reg_C"/>
    <property type="match status" value="1"/>
</dbReference>
<reference evidence="6 7" key="1">
    <citation type="submission" date="2016-10" db="EMBL/GenBank/DDBJ databases">
        <authorList>
            <person name="de Groot N.N."/>
        </authorList>
    </citation>
    <scope>NUCLEOTIDE SEQUENCE [LARGE SCALE GENOMIC DNA]</scope>
    <source>
        <strain evidence="6 7">GAS232</strain>
    </source>
</reference>
<dbReference type="SMART" id="SM00448">
    <property type="entry name" value="REC"/>
    <property type="match status" value="1"/>
</dbReference>